<dbReference type="InterPro" id="IPR022842">
    <property type="entry name" value="RNAP_Rpo3/Rpb3/RPAC1"/>
</dbReference>
<dbReference type="AlphaFoldDB" id="A0A556TMY6"/>
<dbReference type="FunFam" id="3.30.1360.10:FF:000009">
    <property type="entry name" value="RNA polymerase I and III subunit C"/>
    <property type="match status" value="1"/>
</dbReference>
<dbReference type="InterPro" id="IPR001514">
    <property type="entry name" value="DNA-dir_RNA_pol_30-40kDasu_CS"/>
</dbReference>
<protein>
    <recommendedName>
        <fullName evidence="3">DNA-directed RNA polymerases I and III subunit RPAC1</fullName>
    </recommendedName>
</protein>
<evidence type="ECO:0000256" key="8">
    <source>
        <dbReference type="PROSITE-ProRule" id="PRU01302"/>
    </source>
</evidence>
<dbReference type="SUPFAM" id="SSF55257">
    <property type="entry name" value="RBP11-like subunits of RNA polymerase"/>
    <property type="match status" value="1"/>
</dbReference>
<feature type="domain" description="LIM interaction" evidence="10">
    <location>
        <begin position="612"/>
        <end position="651"/>
    </location>
</feature>
<dbReference type="FunFam" id="2.10.110.10:FF:000063">
    <property type="entry name" value="LIM domain-binding protein 2 isoform X2"/>
    <property type="match status" value="1"/>
</dbReference>
<dbReference type="GO" id="GO:0005736">
    <property type="term" value="C:RNA polymerase I complex"/>
    <property type="evidence" value="ECO:0007669"/>
    <property type="project" value="TreeGrafter"/>
</dbReference>
<dbReference type="GO" id="GO:0005666">
    <property type="term" value="C:RNA polymerase III complex"/>
    <property type="evidence" value="ECO:0007669"/>
    <property type="project" value="TreeGrafter"/>
</dbReference>
<dbReference type="PROSITE" id="PS51957">
    <property type="entry name" value="LID"/>
    <property type="match status" value="1"/>
</dbReference>
<dbReference type="EMBL" id="VCAZ01000006">
    <property type="protein sequence ID" value="TSK22731.1"/>
    <property type="molecule type" value="Genomic_DNA"/>
</dbReference>
<dbReference type="InterPro" id="IPR033901">
    <property type="entry name" value="RNAPI/III_AC40"/>
</dbReference>
<evidence type="ECO:0000256" key="7">
    <source>
        <dbReference type="ARBA" id="ARBA00025804"/>
    </source>
</evidence>
<dbReference type="PROSITE" id="PS00446">
    <property type="entry name" value="RNA_POL_D_30KD"/>
    <property type="match status" value="1"/>
</dbReference>
<comment type="subcellular location">
    <subcellularLocation>
        <location evidence="1">Nucleus</location>
    </subcellularLocation>
</comment>
<dbReference type="InterPro" id="IPR029005">
    <property type="entry name" value="LIM-bd/SEUSS"/>
</dbReference>
<name>A0A556TMY6_BAGYA</name>
<feature type="region of interest" description="Disordered" evidence="9">
    <location>
        <begin position="562"/>
        <end position="610"/>
    </location>
</feature>
<comment type="similarity">
    <text evidence="2 8">Belongs to the LDB family.</text>
</comment>
<evidence type="ECO:0000256" key="3">
    <source>
        <dbReference type="ARBA" id="ARBA00022083"/>
    </source>
</evidence>
<dbReference type="InterPro" id="IPR036643">
    <property type="entry name" value="RNApol_insert_sf"/>
</dbReference>
<dbReference type="HAMAP" id="MF_00320">
    <property type="entry name" value="RNApol_arch_Rpo3"/>
    <property type="match status" value="1"/>
</dbReference>
<evidence type="ECO:0000313" key="12">
    <source>
        <dbReference type="Proteomes" id="UP000319801"/>
    </source>
</evidence>
<feature type="region of interest" description="Disordered" evidence="9">
    <location>
        <begin position="635"/>
        <end position="687"/>
    </location>
</feature>
<evidence type="ECO:0000259" key="10">
    <source>
        <dbReference type="PROSITE" id="PS51957"/>
    </source>
</evidence>
<dbReference type="GO" id="GO:0046983">
    <property type="term" value="F:protein dimerization activity"/>
    <property type="evidence" value="ECO:0007669"/>
    <property type="project" value="InterPro"/>
</dbReference>
<evidence type="ECO:0000256" key="2">
    <source>
        <dbReference type="ARBA" id="ARBA00006928"/>
    </source>
</evidence>
<feature type="compositionally biased region" description="Low complexity" evidence="9">
    <location>
        <begin position="580"/>
        <end position="610"/>
    </location>
</feature>
<dbReference type="GO" id="GO:0030274">
    <property type="term" value="F:LIM domain binding"/>
    <property type="evidence" value="ECO:0007669"/>
    <property type="project" value="UniProtKB-UniRule"/>
</dbReference>
<comment type="caution">
    <text evidence="11">The sequence shown here is derived from an EMBL/GenBank/DDBJ whole genome shotgun (WGS) entry which is preliminary data.</text>
</comment>
<evidence type="ECO:0000256" key="6">
    <source>
        <dbReference type="ARBA" id="ARBA00023242"/>
    </source>
</evidence>
<evidence type="ECO:0000256" key="4">
    <source>
        <dbReference type="ARBA" id="ARBA00022478"/>
    </source>
</evidence>
<feature type="compositionally biased region" description="Polar residues" evidence="9">
    <location>
        <begin position="654"/>
        <end position="687"/>
    </location>
</feature>
<keyword evidence="4" id="KW-0240">DNA-directed RNA polymerase</keyword>
<dbReference type="SUPFAM" id="SSF56553">
    <property type="entry name" value="Insert subdomain of RNA polymerase alpha subunit"/>
    <property type="match status" value="1"/>
</dbReference>
<dbReference type="FunFam" id="2.170.120.12:FF:000003">
    <property type="entry name" value="Dna-directed rna polymerases i and iii subunit"/>
    <property type="match status" value="1"/>
</dbReference>
<keyword evidence="5" id="KW-0804">Transcription</keyword>
<dbReference type="InterPro" id="IPR036603">
    <property type="entry name" value="RBP11-like"/>
</dbReference>
<dbReference type="PANTHER" id="PTHR11800:SF13">
    <property type="entry name" value="DNA-DIRECTED RNA POLYMERASES I AND III SUBUNIT RPAC1"/>
    <property type="match status" value="1"/>
</dbReference>
<evidence type="ECO:0000313" key="11">
    <source>
        <dbReference type="EMBL" id="TSK22731.1"/>
    </source>
</evidence>
<dbReference type="GO" id="GO:0003677">
    <property type="term" value="F:DNA binding"/>
    <property type="evidence" value="ECO:0007669"/>
    <property type="project" value="InterPro"/>
</dbReference>
<dbReference type="Gene3D" id="2.170.120.12">
    <property type="entry name" value="DNA-directed RNA polymerase, insert domain"/>
    <property type="match status" value="1"/>
</dbReference>
<dbReference type="Proteomes" id="UP000319801">
    <property type="component" value="Unassembled WGS sequence"/>
</dbReference>
<keyword evidence="12" id="KW-1185">Reference proteome</keyword>
<dbReference type="GO" id="GO:0003899">
    <property type="term" value="F:DNA-directed RNA polymerase activity"/>
    <property type="evidence" value="ECO:0007669"/>
    <property type="project" value="InterPro"/>
</dbReference>
<dbReference type="InterPro" id="IPR041363">
    <property type="entry name" value="LID"/>
</dbReference>
<sequence>MAVPMSNVDEIRDRVILGEFGVKNVHSTQFPGNYPGYDDTWDLKGFKKNFRLDVVHMDENTLEFDMVGIDAAIANAFRRILLAEVPTMAVEKVFIYNNTSIIQDEILAHRLGLVPIKADPRLFEYRNAGDEEGTEIDTIQLQLKIKCTRNPRAAKDASDPKELYLNHMVYSKDMRWVPIGNQADVFADANIGPVHGDILLAQLRPGQELDIVMHCVKGIGKDHAKFSPVATASYRLLPEITLLQTVEGEKAERLMRCFSPGVIELENVHEEAHASSAWTQQQLSVPSRAKHVRRCLLEVALAQWRREKGLERGGCSSKSFKLYSPKEPPNGSAFPPFHPGTMLDRDVGPTPMYTPSYMEPGIGRHTPYGNQTDYRIFELNKRLQNWTEQDCDNLWWDAFTTEFFEDDAMLTITFCLEDGPKRYTIGRTLIPRYFRSIFEGGATELFYVLKHPKESFHSNFVSLDCDQCTMVTQNGKPMFTQVCVEGRLYLEFMFDDLMRIKTWHFSIRQHREVVPRSILAMHLCVILEPMQELMSRHKTYSLSPRDCLKTCLFQKWQRMVAPPAEPARQAPNKRRKRKMSGGSTVSTGGGNNNNSNSKKKSPASSFALSSQDVMVVGEPTLMGGEFGDEDERLITRLENTQFDAANGIDDEDSFSNSPALGNNSPWNNKAPSSQESKSDNPSSQSAL</sequence>
<comment type="similarity">
    <text evidence="7">Belongs to the archaeal Rpo3/eukaryotic RPB3 RNA polymerase subunit family.</text>
</comment>
<keyword evidence="6" id="KW-0539">Nucleus</keyword>
<accession>A0A556TMY6</accession>
<gene>
    <name evidence="11" type="ORF">Baya_2089</name>
</gene>
<reference evidence="11 12" key="1">
    <citation type="journal article" date="2019" name="Genome Biol. Evol.">
        <title>Whole-Genome Sequencing of the Giant Devil Catfish, Bagarius yarrelli.</title>
        <authorList>
            <person name="Jiang W."/>
            <person name="Lv Y."/>
            <person name="Cheng L."/>
            <person name="Yang K."/>
            <person name="Chao B."/>
            <person name="Wang X."/>
            <person name="Li Y."/>
            <person name="Pan X."/>
            <person name="You X."/>
            <person name="Zhang Y."/>
            <person name="Yang J."/>
            <person name="Li J."/>
            <person name="Zhang X."/>
            <person name="Liu S."/>
            <person name="Sun C."/>
            <person name="Yang J."/>
            <person name="Shi Q."/>
        </authorList>
    </citation>
    <scope>NUCLEOTIDE SEQUENCE [LARGE SCALE GENOMIC DNA]</scope>
    <source>
        <strain evidence="11">JWS20170419001</strain>
        <tissue evidence="11">Muscle</tissue>
    </source>
</reference>
<dbReference type="InterPro" id="IPR050518">
    <property type="entry name" value="Rpo3/RPB3_RNA_Pol_subunit"/>
</dbReference>
<proteinExistence type="inferred from homology"/>
<evidence type="ECO:0000256" key="5">
    <source>
        <dbReference type="ARBA" id="ARBA00023163"/>
    </source>
</evidence>
<dbReference type="CDD" id="cd07032">
    <property type="entry name" value="RNAP_I_II_AC40"/>
    <property type="match status" value="1"/>
</dbReference>
<dbReference type="PANTHER" id="PTHR11800">
    <property type="entry name" value="DNA-DIRECTED RNA POLYMERASE"/>
    <property type="match status" value="1"/>
</dbReference>
<dbReference type="InterPro" id="IPR011262">
    <property type="entry name" value="DNA-dir_RNA_pol_insert"/>
</dbReference>
<dbReference type="Gene3D" id="3.30.1360.10">
    <property type="entry name" value="RNA polymerase, RBP11-like subunit"/>
    <property type="match status" value="1"/>
</dbReference>
<evidence type="ECO:0000256" key="9">
    <source>
        <dbReference type="SAM" id="MobiDB-lite"/>
    </source>
</evidence>
<dbReference type="InterPro" id="IPR011263">
    <property type="entry name" value="DNA-dir_RNA_pol_RpoA/D/Rpb3"/>
</dbReference>
<dbReference type="Gene3D" id="2.10.110.10">
    <property type="entry name" value="Cysteine Rich Protein"/>
    <property type="match status" value="1"/>
</dbReference>
<dbReference type="Pfam" id="PF01000">
    <property type="entry name" value="RNA_pol_A_bac"/>
    <property type="match status" value="1"/>
</dbReference>
<dbReference type="OrthoDB" id="774557at2759"/>
<dbReference type="Pfam" id="PF01803">
    <property type="entry name" value="LIM_bind"/>
    <property type="match status" value="1"/>
</dbReference>
<dbReference type="Pfam" id="PF17916">
    <property type="entry name" value="LID"/>
    <property type="match status" value="1"/>
</dbReference>
<dbReference type="SMART" id="SM00662">
    <property type="entry name" value="RPOLD"/>
    <property type="match status" value="1"/>
</dbReference>
<dbReference type="GO" id="GO:0006351">
    <property type="term" value="P:DNA-templated transcription"/>
    <property type="evidence" value="ECO:0007669"/>
    <property type="project" value="InterPro"/>
</dbReference>
<evidence type="ECO:0000256" key="1">
    <source>
        <dbReference type="ARBA" id="ARBA00004123"/>
    </source>
</evidence>
<organism evidence="11 12">
    <name type="scientific">Bagarius yarrelli</name>
    <name type="common">Goonch</name>
    <name type="synonym">Bagrus yarrelli</name>
    <dbReference type="NCBI Taxonomy" id="175774"/>
    <lineage>
        <taxon>Eukaryota</taxon>
        <taxon>Metazoa</taxon>
        <taxon>Chordata</taxon>
        <taxon>Craniata</taxon>
        <taxon>Vertebrata</taxon>
        <taxon>Euteleostomi</taxon>
        <taxon>Actinopterygii</taxon>
        <taxon>Neopterygii</taxon>
        <taxon>Teleostei</taxon>
        <taxon>Ostariophysi</taxon>
        <taxon>Siluriformes</taxon>
        <taxon>Sisoridae</taxon>
        <taxon>Sisorinae</taxon>
        <taxon>Bagarius</taxon>
    </lineage>
</organism>